<feature type="domain" description="CobQ/CobB/MinD/ParA nucleotide binding" evidence="1">
    <location>
        <begin position="6"/>
        <end position="226"/>
    </location>
</feature>
<gene>
    <name evidence="2" type="ORF">HNR65_000439</name>
</gene>
<name>A0A7W0C6Q2_9BACT</name>
<comment type="caution">
    <text evidence="2">The sequence shown here is derived from an EMBL/GenBank/DDBJ whole genome shotgun (WGS) entry which is preliminary data.</text>
</comment>
<dbReference type="PANTHER" id="PTHR43384">
    <property type="entry name" value="SEPTUM SITE-DETERMINING PROTEIN MIND HOMOLOG, CHLOROPLASTIC-RELATED"/>
    <property type="match status" value="1"/>
</dbReference>
<dbReference type="PANTHER" id="PTHR43384:SF7">
    <property type="entry name" value="CARBON-MONOXIDE DEHYDROGENASE ACCESSORY PROTEIN"/>
    <property type="match status" value="1"/>
</dbReference>
<dbReference type="PIRSF" id="PIRSF005647">
    <property type="entry name" value="CooC"/>
    <property type="match status" value="1"/>
</dbReference>
<dbReference type="Proteomes" id="UP000525298">
    <property type="component" value="Unassembled WGS sequence"/>
</dbReference>
<keyword evidence="3" id="KW-1185">Reference proteome</keyword>
<protein>
    <submittedName>
        <fullName evidence="2">CO dehydrogenase maturation factor</fullName>
    </submittedName>
</protein>
<proteinExistence type="predicted"/>
<dbReference type="InterPro" id="IPR014433">
    <property type="entry name" value="CooC"/>
</dbReference>
<reference evidence="2 3" key="1">
    <citation type="submission" date="2020-07" db="EMBL/GenBank/DDBJ databases">
        <title>Genomic Encyclopedia of Type Strains, Phase IV (KMG-IV): sequencing the most valuable type-strain genomes for metagenomic binning, comparative biology and taxonomic classification.</title>
        <authorList>
            <person name="Goeker M."/>
        </authorList>
    </citation>
    <scope>NUCLEOTIDE SEQUENCE [LARGE SCALE GENOMIC DNA]</scope>
    <source>
        <strain evidence="2 3">DSM 17721</strain>
    </source>
</reference>
<organism evidence="2 3">
    <name type="scientific">Desulfosalsimonas propionicica</name>
    <dbReference type="NCBI Taxonomy" id="332175"/>
    <lineage>
        <taxon>Bacteria</taxon>
        <taxon>Pseudomonadati</taxon>
        <taxon>Thermodesulfobacteriota</taxon>
        <taxon>Desulfobacteria</taxon>
        <taxon>Desulfobacterales</taxon>
        <taxon>Desulfosalsimonadaceae</taxon>
        <taxon>Desulfosalsimonas</taxon>
    </lineage>
</organism>
<dbReference type="AlphaFoldDB" id="A0A7W0C6Q2"/>
<dbReference type="InterPro" id="IPR002586">
    <property type="entry name" value="CobQ/CobB/MinD/ParA_Nub-bd_dom"/>
</dbReference>
<sequence>MAYSIALAGKGGTGKTTTAGLLIKYLLKTDRKPVLAVDADSNANLNEVLGLEVTDTVGQAREDMKKGKVPSGMTKDVFMSMRLEQAVMESGDCDLVVMGQPEGQGCYCAANTLLTNFLDRLQDNYPYIVIDNEAGLEHISRMTTHNVDVLLIVTDASRRGLQAALRIHELAQSLNVGVGKSYVIINQVKSGAPDQAMEMLNQAGIELGGVLPEDDTVYDYDFQGRPMIELPDDNPVVLAAYEMFDKIMETETAKASGHTV</sequence>
<dbReference type="Gene3D" id="3.40.50.300">
    <property type="entry name" value="P-loop containing nucleotide triphosphate hydrolases"/>
    <property type="match status" value="1"/>
</dbReference>
<dbReference type="GO" id="GO:0051782">
    <property type="term" value="P:negative regulation of cell division"/>
    <property type="evidence" value="ECO:0007669"/>
    <property type="project" value="TreeGrafter"/>
</dbReference>
<dbReference type="GO" id="GO:0005524">
    <property type="term" value="F:ATP binding"/>
    <property type="evidence" value="ECO:0007669"/>
    <property type="project" value="TreeGrafter"/>
</dbReference>
<dbReference type="GO" id="GO:0016887">
    <property type="term" value="F:ATP hydrolysis activity"/>
    <property type="evidence" value="ECO:0007669"/>
    <property type="project" value="TreeGrafter"/>
</dbReference>
<evidence type="ECO:0000259" key="1">
    <source>
        <dbReference type="Pfam" id="PF01656"/>
    </source>
</evidence>
<dbReference type="InterPro" id="IPR050625">
    <property type="entry name" value="ParA/MinD_ATPase"/>
</dbReference>
<dbReference type="Pfam" id="PF01656">
    <property type="entry name" value="CbiA"/>
    <property type="match status" value="1"/>
</dbReference>
<accession>A0A7W0C6Q2</accession>
<evidence type="ECO:0000313" key="3">
    <source>
        <dbReference type="Proteomes" id="UP000525298"/>
    </source>
</evidence>
<dbReference type="SUPFAM" id="SSF52540">
    <property type="entry name" value="P-loop containing nucleoside triphosphate hydrolases"/>
    <property type="match status" value="1"/>
</dbReference>
<dbReference type="InterPro" id="IPR027417">
    <property type="entry name" value="P-loop_NTPase"/>
</dbReference>
<evidence type="ECO:0000313" key="2">
    <source>
        <dbReference type="EMBL" id="MBA2880132.1"/>
    </source>
</evidence>
<dbReference type="GO" id="GO:0005829">
    <property type="term" value="C:cytosol"/>
    <property type="evidence" value="ECO:0007669"/>
    <property type="project" value="TreeGrafter"/>
</dbReference>
<dbReference type="EMBL" id="JACDUS010000001">
    <property type="protein sequence ID" value="MBA2880132.1"/>
    <property type="molecule type" value="Genomic_DNA"/>
</dbReference>
<dbReference type="RefSeq" id="WP_181549795.1">
    <property type="nucleotide sequence ID" value="NZ_JACDUS010000001.1"/>
</dbReference>
<dbReference type="GO" id="GO:0009898">
    <property type="term" value="C:cytoplasmic side of plasma membrane"/>
    <property type="evidence" value="ECO:0007669"/>
    <property type="project" value="TreeGrafter"/>
</dbReference>